<comment type="caution">
    <text evidence="1">The sequence shown here is derived from an EMBL/GenBank/DDBJ whole genome shotgun (WGS) entry which is preliminary data.</text>
</comment>
<accession>A0ABW5BQ72</accession>
<reference evidence="2" key="1">
    <citation type="journal article" date="2019" name="Int. J. Syst. Evol. Microbiol.">
        <title>The Global Catalogue of Microorganisms (GCM) 10K type strain sequencing project: providing services to taxonomists for standard genome sequencing and annotation.</title>
        <authorList>
            <consortium name="The Broad Institute Genomics Platform"/>
            <consortium name="The Broad Institute Genome Sequencing Center for Infectious Disease"/>
            <person name="Wu L."/>
            <person name="Ma J."/>
        </authorList>
    </citation>
    <scope>NUCLEOTIDE SEQUENCE [LARGE SCALE GENOMIC DNA]</scope>
    <source>
        <strain evidence="2">CGMCC 4.7192</strain>
    </source>
</reference>
<name>A0ABW5BQ72_9PROT</name>
<keyword evidence="2" id="KW-1185">Reference proteome</keyword>
<proteinExistence type="predicted"/>
<organism evidence="1 2">
    <name type="scientific">Kiloniella antarctica</name>
    <dbReference type="NCBI Taxonomy" id="1550907"/>
    <lineage>
        <taxon>Bacteria</taxon>
        <taxon>Pseudomonadati</taxon>
        <taxon>Pseudomonadota</taxon>
        <taxon>Alphaproteobacteria</taxon>
        <taxon>Rhodospirillales</taxon>
        <taxon>Kiloniellaceae</taxon>
        <taxon>Kiloniella</taxon>
    </lineage>
</organism>
<evidence type="ECO:0000313" key="2">
    <source>
        <dbReference type="Proteomes" id="UP001597294"/>
    </source>
</evidence>
<dbReference type="RefSeq" id="WP_380254667.1">
    <property type="nucleotide sequence ID" value="NZ_JBHUII010000013.1"/>
</dbReference>
<dbReference type="InterPro" id="IPR029024">
    <property type="entry name" value="TerB-like"/>
</dbReference>
<sequence length="174" mass="19254">MHILLGILAVLGGIAIFIWRVRATVNTAKDLVEAADDIHAAARRFGHNRKTKINPLETIEDSRVAAAAIMAAFARMDGDYTREQLVSIKDECLQVFGASETEAVEIAGQSRWIMEQSANLDEAIRKLSRVLRRGLSAEEKKQFLSMVTRVASIEGDGMSEIQQQSLSQLSRQIT</sequence>
<protein>
    <recommendedName>
        <fullName evidence="3">Co-chaperone DjlA N-terminal domain-containing protein</fullName>
    </recommendedName>
</protein>
<dbReference type="Proteomes" id="UP001597294">
    <property type="component" value="Unassembled WGS sequence"/>
</dbReference>
<dbReference type="EMBL" id="JBHUII010000013">
    <property type="protein sequence ID" value="MFD2207729.1"/>
    <property type="molecule type" value="Genomic_DNA"/>
</dbReference>
<gene>
    <name evidence="1" type="ORF">ACFSKO_19105</name>
</gene>
<evidence type="ECO:0000313" key="1">
    <source>
        <dbReference type="EMBL" id="MFD2207729.1"/>
    </source>
</evidence>
<evidence type="ECO:0008006" key="3">
    <source>
        <dbReference type="Google" id="ProtNLM"/>
    </source>
</evidence>
<dbReference type="SUPFAM" id="SSF158682">
    <property type="entry name" value="TerB-like"/>
    <property type="match status" value="1"/>
</dbReference>